<gene>
    <name evidence="2" type="ORF">DFR40_0268</name>
</gene>
<dbReference type="CDD" id="cd07043">
    <property type="entry name" value="STAS_anti-anti-sigma_factors"/>
    <property type="match status" value="1"/>
</dbReference>
<dbReference type="InterPro" id="IPR002645">
    <property type="entry name" value="STAS_dom"/>
</dbReference>
<dbReference type="EMBL" id="RBXP01000002">
    <property type="protein sequence ID" value="RKT62931.1"/>
    <property type="molecule type" value="Genomic_DNA"/>
</dbReference>
<sequence>MGTQNRLSISEDLTIYHALEHKERLIAALDAGDGLELDLSQVGEIDTAGLQLLILAKREAARRDKALAIVAHSPAVRQTLDFCNLAAFFGDPVVITAHEQR</sequence>
<dbReference type="InterPro" id="IPR052746">
    <property type="entry name" value="MlaB_ABC_Transporter"/>
</dbReference>
<keyword evidence="3" id="KW-1185">Reference proteome</keyword>
<evidence type="ECO:0000313" key="3">
    <source>
        <dbReference type="Proteomes" id="UP000270626"/>
    </source>
</evidence>
<dbReference type="InterPro" id="IPR058548">
    <property type="entry name" value="MlaB-like_STAS"/>
</dbReference>
<evidence type="ECO:0000259" key="1">
    <source>
        <dbReference type="PROSITE" id="PS50801"/>
    </source>
</evidence>
<dbReference type="PANTHER" id="PTHR35849:SF2">
    <property type="entry name" value="BLR2341 PROTEIN"/>
    <property type="match status" value="1"/>
</dbReference>
<dbReference type="Pfam" id="PF13466">
    <property type="entry name" value="STAS_2"/>
    <property type="match status" value="1"/>
</dbReference>
<name>A0A495WM91_9RHOO</name>
<reference evidence="2 3" key="1">
    <citation type="submission" date="2018-10" db="EMBL/GenBank/DDBJ databases">
        <title>Genomic Encyclopedia of Type Strains, Phase IV (KMG-IV): sequencing the most valuable type-strain genomes for metagenomic binning, comparative biology and taxonomic classification.</title>
        <authorList>
            <person name="Goeker M."/>
        </authorList>
    </citation>
    <scope>NUCLEOTIDE SEQUENCE [LARGE SCALE GENOMIC DNA]</scope>
    <source>
        <strain evidence="2 3">DSM 23841</strain>
    </source>
</reference>
<protein>
    <submittedName>
        <fullName evidence="2">Anti-anti-sigma factor</fullName>
    </submittedName>
</protein>
<organism evidence="2 3">
    <name type="scientific">Azonexus fungiphilus</name>
    <dbReference type="NCBI Taxonomy" id="146940"/>
    <lineage>
        <taxon>Bacteria</taxon>
        <taxon>Pseudomonadati</taxon>
        <taxon>Pseudomonadota</taxon>
        <taxon>Betaproteobacteria</taxon>
        <taxon>Rhodocyclales</taxon>
        <taxon>Azonexaceae</taxon>
        <taxon>Azonexus</taxon>
    </lineage>
</organism>
<accession>A0A495WM91</accession>
<dbReference type="OrthoDB" id="8527158at2"/>
<dbReference type="PANTHER" id="PTHR35849">
    <property type="entry name" value="BLR2341 PROTEIN"/>
    <property type="match status" value="1"/>
</dbReference>
<dbReference type="RefSeq" id="WP_121456691.1">
    <property type="nucleotide sequence ID" value="NZ_JAANMQ010000004.1"/>
</dbReference>
<dbReference type="PROSITE" id="PS50801">
    <property type="entry name" value="STAS"/>
    <property type="match status" value="1"/>
</dbReference>
<dbReference type="Gene3D" id="3.30.750.24">
    <property type="entry name" value="STAS domain"/>
    <property type="match status" value="1"/>
</dbReference>
<comment type="caution">
    <text evidence="2">The sequence shown here is derived from an EMBL/GenBank/DDBJ whole genome shotgun (WGS) entry which is preliminary data.</text>
</comment>
<feature type="domain" description="STAS" evidence="1">
    <location>
        <begin position="7"/>
        <end position="101"/>
    </location>
</feature>
<dbReference type="AlphaFoldDB" id="A0A495WM91"/>
<dbReference type="InterPro" id="IPR036513">
    <property type="entry name" value="STAS_dom_sf"/>
</dbReference>
<proteinExistence type="predicted"/>
<evidence type="ECO:0000313" key="2">
    <source>
        <dbReference type="EMBL" id="RKT62931.1"/>
    </source>
</evidence>
<dbReference type="SUPFAM" id="SSF52091">
    <property type="entry name" value="SpoIIaa-like"/>
    <property type="match status" value="1"/>
</dbReference>
<dbReference type="Proteomes" id="UP000270626">
    <property type="component" value="Unassembled WGS sequence"/>
</dbReference>